<dbReference type="SUPFAM" id="SSF53448">
    <property type="entry name" value="Nucleotide-diphospho-sugar transferases"/>
    <property type="match status" value="1"/>
</dbReference>
<dbReference type="Proteomes" id="UP000515514">
    <property type="component" value="Chromosome"/>
</dbReference>
<feature type="domain" description="Glycosyltransferase 2-like" evidence="1">
    <location>
        <begin position="40"/>
        <end position="154"/>
    </location>
</feature>
<evidence type="ECO:0000313" key="3">
    <source>
        <dbReference type="Proteomes" id="UP000515514"/>
    </source>
</evidence>
<name>A0A7G8PQT7_9FLAO</name>
<dbReference type="AlphaFoldDB" id="A0A7G8PQT7"/>
<dbReference type="RefSeq" id="WP_186989791.1">
    <property type="nucleotide sequence ID" value="NZ_CP052909.1"/>
</dbReference>
<evidence type="ECO:0000313" key="2">
    <source>
        <dbReference type="EMBL" id="QNJ96703.1"/>
    </source>
</evidence>
<evidence type="ECO:0000259" key="1">
    <source>
        <dbReference type="Pfam" id="PF00535"/>
    </source>
</evidence>
<dbReference type="InterPro" id="IPR029044">
    <property type="entry name" value="Nucleotide-diphossugar_trans"/>
</dbReference>
<proteinExistence type="predicted"/>
<dbReference type="EMBL" id="CP052909">
    <property type="protein sequence ID" value="QNJ96703.1"/>
    <property type="molecule type" value="Genomic_DNA"/>
</dbReference>
<reference evidence="2 3" key="1">
    <citation type="submission" date="2020-04" db="EMBL/GenBank/DDBJ databases">
        <title>Genome sequence of Altibacter aquimarinus strain ALE3EI.</title>
        <authorList>
            <person name="Oh H.-M."/>
            <person name="Jang D."/>
        </authorList>
    </citation>
    <scope>NUCLEOTIDE SEQUENCE [LARGE SCALE GENOMIC DNA]</scope>
    <source>
        <strain evidence="2 3">ALE3EI</strain>
    </source>
</reference>
<dbReference type="Gene3D" id="3.90.550.10">
    <property type="entry name" value="Spore Coat Polysaccharide Biosynthesis Protein SpsA, Chain A"/>
    <property type="match status" value="1"/>
</dbReference>
<accession>A0A7G8PQT7</accession>
<dbReference type="InterPro" id="IPR001173">
    <property type="entry name" value="Glyco_trans_2-like"/>
</dbReference>
<dbReference type="KEGG" id="alti:ALE3EI_0112"/>
<organism evidence="2 3">
    <name type="scientific">Constantimarinum furrinae</name>
    <dbReference type="NCBI Taxonomy" id="2562285"/>
    <lineage>
        <taxon>Bacteria</taxon>
        <taxon>Pseudomonadati</taxon>
        <taxon>Bacteroidota</taxon>
        <taxon>Flavobacteriia</taxon>
        <taxon>Flavobacteriales</taxon>
        <taxon>Flavobacteriaceae</taxon>
        <taxon>Altibacter/Constantimarinum group</taxon>
        <taxon>Constantimarinum</taxon>
    </lineage>
</organism>
<keyword evidence="3" id="KW-1185">Reference proteome</keyword>
<dbReference type="CDD" id="cd00761">
    <property type="entry name" value="Glyco_tranf_GTA_type"/>
    <property type="match status" value="1"/>
</dbReference>
<dbReference type="Pfam" id="PF00535">
    <property type="entry name" value="Glycos_transf_2"/>
    <property type="match status" value="1"/>
</dbReference>
<protein>
    <recommendedName>
        <fullName evidence="1">Glycosyltransferase 2-like domain-containing protein</fullName>
    </recommendedName>
</protein>
<sequence>MRSGSNPEKENRILKTDSYHRVVIPVYIPNLTDHYFKDGLKILKYCLESLLATTHSKTRITLINNASCTEVVTYLETLKGSHAAIDQLFHSDINLGKVNAIYSAVKSNLESLITISDADVLFLPGWQQATEQVFVDFPKAGMVSPVPSSKAYNTSFLNATLYYGFSTGTLKFKDVKDPDGLVKFQESIGRELYKPVHLQKYLTLSNKEATAVVGCGHFVATMRAQVFEKAPPFPSTFKIVGGSENTYFDIPNDEAGLLRLATHGNYAYHLGNEVEDWMAPAFEESLKTPSEKNTINDQLKDEVKGISKQQQFIGKLIYKLFIRVGFVKRWYFSALGMKDPNY</sequence>
<gene>
    <name evidence="2" type="ORF">ALE3EI_0112</name>
</gene>